<sequence>MLLQVSLESTLDEVLANFDGELGVPYSSLLDDVVMVSYGIHLMFVFPIVFFSVCLNLDGLLYPYAISIAHDNRRFLLVTLALMGFIFVGANFVPTIWDAFQFTGAVAAIAVGFIFPAAVALTDPNGIATKNDRLKTINQDHEDDILASACSLKKIKQDHEAGLQFLCLIAGPTKVTEN</sequence>
<keyword evidence="1" id="KW-0472">Membrane</keyword>
<evidence type="ECO:0000313" key="2">
    <source>
        <dbReference type="EMBL" id="CAK7347373.1"/>
    </source>
</evidence>
<evidence type="ECO:0000313" key="3">
    <source>
        <dbReference type="Proteomes" id="UP001314170"/>
    </source>
</evidence>
<dbReference type="PANTHER" id="PTHR22950">
    <property type="entry name" value="AMINO ACID TRANSPORTER"/>
    <property type="match status" value="1"/>
</dbReference>
<reference evidence="2 3" key="1">
    <citation type="submission" date="2024-01" db="EMBL/GenBank/DDBJ databases">
        <authorList>
            <person name="Waweru B."/>
        </authorList>
    </citation>
    <scope>NUCLEOTIDE SEQUENCE [LARGE SCALE GENOMIC DNA]</scope>
</reference>
<feature type="transmembrane region" description="Helical" evidence="1">
    <location>
        <begin position="99"/>
        <end position="121"/>
    </location>
</feature>
<keyword evidence="3" id="KW-1185">Reference proteome</keyword>
<keyword evidence="1" id="KW-0812">Transmembrane</keyword>
<proteinExistence type="predicted"/>
<name>A0AAV1SAI2_9ROSI</name>
<dbReference type="Proteomes" id="UP001314170">
    <property type="component" value="Unassembled WGS sequence"/>
</dbReference>
<evidence type="ECO:0000256" key="1">
    <source>
        <dbReference type="SAM" id="Phobius"/>
    </source>
</evidence>
<feature type="transmembrane region" description="Helical" evidence="1">
    <location>
        <begin position="75"/>
        <end position="93"/>
    </location>
</feature>
<dbReference type="AlphaFoldDB" id="A0AAV1SAI2"/>
<organism evidence="2 3">
    <name type="scientific">Dovyalis caffra</name>
    <dbReference type="NCBI Taxonomy" id="77055"/>
    <lineage>
        <taxon>Eukaryota</taxon>
        <taxon>Viridiplantae</taxon>
        <taxon>Streptophyta</taxon>
        <taxon>Embryophyta</taxon>
        <taxon>Tracheophyta</taxon>
        <taxon>Spermatophyta</taxon>
        <taxon>Magnoliopsida</taxon>
        <taxon>eudicotyledons</taxon>
        <taxon>Gunneridae</taxon>
        <taxon>Pentapetalae</taxon>
        <taxon>rosids</taxon>
        <taxon>fabids</taxon>
        <taxon>Malpighiales</taxon>
        <taxon>Salicaceae</taxon>
        <taxon>Flacourtieae</taxon>
        <taxon>Dovyalis</taxon>
    </lineage>
</organism>
<dbReference type="GO" id="GO:0015179">
    <property type="term" value="F:L-amino acid transmembrane transporter activity"/>
    <property type="evidence" value="ECO:0007669"/>
    <property type="project" value="TreeGrafter"/>
</dbReference>
<dbReference type="GO" id="GO:0016020">
    <property type="term" value="C:membrane"/>
    <property type="evidence" value="ECO:0007669"/>
    <property type="project" value="TreeGrafter"/>
</dbReference>
<feature type="transmembrane region" description="Helical" evidence="1">
    <location>
        <begin position="38"/>
        <end position="63"/>
    </location>
</feature>
<dbReference type="PANTHER" id="PTHR22950:SF686">
    <property type="entry name" value="AMINO ACID TRANSPORTER AVT6A-LIKE"/>
    <property type="match status" value="1"/>
</dbReference>
<dbReference type="EMBL" id="CAWUPB010001173">
    <property type="protein sequence ID" value="CAK7347373.1"/>
    <property type="molecule type" value="Genomic_DNA"/>
</dbReference>
<gene>
    <name evidence="2" type="ORF">DCAF_LOCUS20057</name>
</gene>
<comment type="caution">
    <text evidence="2">The sequence shown here is derived from an EMBL/GenBank/DDBJ whole genome shotgun (WGS) entry which is preliminary data.</text>
</comment>
<protein>
    <submittedName>
        <fullName evidence="2">Uncharacterized protein</fullName>
    </submittedName>
</protein>
<accession>A0AAV1SAI2</accession>
<keyword evidence="1" id="KW-1133">Transmembrane helix</keyword>